<dbReference type="CDD" id="cd12148">
    <property type="entry name" value="fungal_TF_MHR"/>
    <property type="match status" value="1"/>
</dbReference>
<reference evidence="5" key="1">
    <citation type="submission" date="2023-11" db="EMBL/GenBank/DDBJ databases">
        <authorList>
            <person name="De Vega J J."/>
            <person name="De Vega J J."/>
        </authorList>
    </citation>
    <scope>NUCLEOTIDE SEQUENCE</scope>
</reference>
<dbReference type="Pfam" id="PF04082">
    <property type="entry name" value="Fungal_trans"/>
    <property type="match status" value="1"/>
</dbReference>
<keyword evidence="2" id="KW-0539">Nucleus</keyword>
<feature type="region of interest" description="Disordered" evidence="3">
    <location>
        <begin position="223"/>
        <end position="287"/>
    </location>
</feature>
<evidence type="ECO:0000256" key="1">
    <source>
        <dbReference type="ARBA" id="ARBA00004123"/>
    </source>
</evidence>
<evidence type="ECO:0000256" key="2">
    <source>
        <dbReference type="ARBA" id="ARBA00023242"/>
    </source>
</evidence>
<keyword evidence="6" id="KW-1185">Reference proteome</keyword>
<proteinExistence type="predicted"/>
<evidence type="ECO:0000259" key="4">
    <source>
        <dbReference type="PROSITE" id="PS51379"/>
    </source>
</evidence>
<dbReference type="SMART" id="SM00906">
    <property type="entry name" value="Fungal_trans"/>
    <property type="match status" value="1"/>
</dbReference>
<feature type="compositionally biased region" description="Low complexity" evidence="3">
    <location>
        <begin position="920"/>
        <end position="943"/>
    </location>
</feature>
<feature type="region of interest" description="Disordered" evidence="3">
    <location>
        <begin position="1"/>
        <end position="32"/>
    </location>
</feature>
<gene>
    <name evidence="5" type="ORF">MYCIT1_LOCUS25226</name>
</gene>
<name>A0AAD2HJ17_9AGAR</name>
<dbReference type="CDD" id="cd00067">
    <property type="entry name" value="GAL4"/>
    <property type="match status" value="1"/>
</dbReference>
<dbReference type="PANTHER" id="PTHR31001">
    <property type="entry name" value="UNCHARACTERIZED TRANSCRIPTIONAL REGULATORY PROTEIN"/>
    <property type="match status" value="1"/>
</dbReference>
<evidence type="ECO:0000313" key="6">
    <source>
        <dbReference type="Proteomes" id="UP001295794"/>
    </source>
</evidence>
<feature type="region of interest" description="Disordered" evidence="3">
    <location>
        <begin position="790"/>
        <end position="861"/>
    </location>
</feature>
<organism evidence="5 6">
    <name type="scientific">Mycena citricolor</name>
    <dbReference type="NCBI Taxonomy" id="2018698"/>
    <lineage>
        <taxon>Eukaryota</taxon>
        <taxon>Fungi</taxon>
        <taxon>Dikarya</taxon>
        <taxon>Basidiomycota</taxon>
        <taxon>Agaricomycotina</taxon>
        <taxon>Agaricomycetes</taxon>
        <taxon>Agaricomycetidae</taxon>
        <taxon>Agaricales</taxon>
        <taxon>Marasmiineae</taxon>
        <taxon>Mycenaceae</taxon>
        <taxon>Mycena</taxon>
    </lineage>
</organism>
<dbReference type="GO" id="GO:0005634">
    <property type="term" value="C:nucleus"/>
    <property type="evidence" value="ECO:0007669"/>
    <property type="project" value="UniProtKB-SubCell"/>
</dbReference>
<sequence length="983" mass="108414">MPVDKSKPSSSKSHLKRKDPNGSEYVSQNIPGASGLTHARELEVKRSRGEVSCAECRRKVLCDKQIPCQSCIRRGCAALCPNGALATGQGTRFVLAATEHLHRKISRMSERIRLLEDALGSLHADTGGPDSVHPLLLKSEDFSLPDEPPMRRQGSEVDDGVGGEEGSTGSQTNGEVIDAFGTLSISDFGISRFFGPTGGSEVRILIRAYSFFGSQMHQSLLLSNTTPTSDSSGSPSSYLSRNSKSRSPATSHTSSPISPPTAGPPSSTFSPGHISRHSHSSSSDSPTHFCPTSFPLTPLGPLPDIHALVTSHLPRRRCAMVLVDAYLTQLGWLFHLVSAEQAHDTVRAVYRVFQPDAREVQDEKRDEDGSGEEDYTGPHDIALLFLLFAVGTLVSAPNPGEESDAHQQRINAESFHMHQVARAALTMQSILEKPSIVTVQALHLLSVYISISTNEEDGDTSMETTWSLVRIASHLSQTIGLHRDSARWGLSAKMNQRRRRVFWDIFTADAWMSMHTGRPPTFSLAYIDCPLPSYEGVNTSDEIFEVWQFRFAADCVAEVTARTLTAEAPTYATIMELDRKVREFPLPSNLKDPSPDDMGASMQRCIYEHVRETVLMYIHRSFFAQAIIDQPENPLKSLYAPSFLAAYRASSTILKSVKDQYAVMPTMCARFWTMWTFAFSAAVVFGTVVTRGPRSPLAGAAMTELDSACLLFSKAAVYGRRATRALPVLMKLQEKAKQALHAVQNEPSGTETGFSWSMSGVLGPDGQPMPIKTEEHDELAIIAGHTRLVSGGQNQRSISQASSSSSSSASSAKAFPSILPVQPPSEELLHTPERYRHRPPLSSYHQPMDDGPLIQSMHHQLSSRAPLIQNEWTSQARSHHHHEPYREERAYYPSDGRVLPEVTSNAQTHFAWSSQYSSRQAQHPYHPQQQQQQQQSYAADYSQQHAQLAHLGMASGDSRLDDRWTSFMQDSGLMEGSGDYRAR</sequence>
<dbReference type="EMBL" id="CAVNYO010000412">
    <property type="protein sequence ID" value="CAK5276727.1"/>
    <property type="molecule type" value="Genomic_DNA"/>
</dbReference>
<dbReference type="AlphaFoldDB" id="A0AAD2HJ17"/>
<evidence type="ECO:0000256" key="3">
    <source>
        <dbReference type="SAM" id="MobiDB-lite"/>
    </source>
</evidence>
<dbReference type="GO" id="GO:0000981">
    <property type="term" value="F:DNA-binding transcription factor activity, RNA polymerase II-specific"/>
    <property type="evidence" value="ECO:0007669"/>
    <property type="project" value="InterPro"/>
</dbReference>
<dbReference type="InterPro" id="IPR050613">
    <property type="entry name" value="Sec_Metabolite_Reg"/>
</dbReference>
<dbReference type="PANTHER" id="PTHR31001:SF56">
    <property type="entry name" value="ZN(2)-C6 FUNGAL-TYPE DOMAIN-CONTAINING PROTEIN"/>
    <property type="match status" value="1"/>
</dbReference>
<feature type="domain" description="4Fe-4S ferredoxin-type" evidence="4">
    <location>
        <begin position="58"/>
        <end position="90"/>
    </location>
</feature>
<protein>
    <recommendedName>
        <fullName evidence="4">4Fe-4S ferredoxin-type domain-containing protein</fullName>
    </recommendedName>
</protein>
<comment type="subcellular location">
    <subcellularLocation>
        <location evidence="1">Nucleus</location>
    </subcellularLocation>
</comment>
<comment type="caution">
    <text evidence="5">The sequence shown here is derived from an EMBL/GenBank/DDBJ whole genome shotgun (WGS) entry which is preliminary data.</text>
</comment>
<feature type="compositionally biased region" description="Low complexity" evidence="3">
    <location>
        <begin position="797"/>
        <end position="817"/>
    </location>
</feature>
<dbReference type="InterPro" id="IPR001138">
    <property type="entry name" value="Zn2Cys6_DnaBD"/>
</dbReference>
<dbReference type="InterPro" id="IPR017896">
    <property type="entry name" value="4Fe4S_Fe-S-bd"/>
</dbReference>
<feature type="compositionally biased region" description="Low complexity" evidence="3">
    <location>
        <begin position="223"/>
        <end position="256"/>
    </location>
</feature>
<dbReference type="GO" id="GO:0003677">
    <property type="term" value="F:DNA binding"/>
    <property type="evidence" value="ECO:0007669"/>
    <property type="project" value="InterPro"/>
</dbReference>
<dbReference type="Proteomes" id="UP001295794">
    <property type="component" value="Unassembled WGS sequence"/>
</dbReference>
<feature type="region of interest" description="Disordered" evidence="3">
    <location>
        <begin position="913"/>
        <end position="943"/>
    </location>
</feature>
<dbReference type="GO" id="GO:0008270">
    <property type="term" value="F:zinc ion binding"/>
    <property type="evidence" value="ECO:0007669"/>
    <property type="project" value="InterPro"/>
</dbReference>
<accession>A0AAD2HJ17</accession>
<dbReference type="PROSITE" id="PS51379">
    <property type="entry name" value="4FE4S_FER_2"/>
    <property type="match status" value="1"/>
</dbReference>
<dbReference type="GO" id="GO:0006351">
    <property type="term" value="P:DNA-templated transcription"/>
    <property type="evidence" value="ECO:0007669"/>
    <property type="project" value="InterPro"/>
</dbReference>
<feature type="region of interest" description="Disordered" evidence="3">
    <location>
        <begin position="140"/>
        <end position="174"/>
    </location>
</feature>
<dbReference type="InterPro" id="IPR007219">
    <property type="entry name" value="XnlR_reg_dom"/>
</dbReference>
<evidence type="ECO:0000313" key="5">
    <source>
        <dbReference type="EMBL" id="CAK5276727.1"/>
    </source>
</evidence>